<dbReference type="CDD" id="cd06262">
    <property type="entry name" value="metallo-hydrolase-like_MBL-fold"/>
    <property type="match status" value="1"/>
</dbReference>
<reference evidence="6 7" key="1">
    <citation type="submission" date="2010-08" db="EMBL/GenBank/DDBJ databases">
        <authorList>
            <person name="Durkin A.S."/>
            <person name="Madupu R."/>
            <person name="Torralba M."/>
            <person name="Gillis M."/>
            <person name="Methe B."/>
            <person name="Sutton G."/>
            <person name="Nelson K.E."/>
        </authorList>
    </citation>
    <scope>NUCLEOTIDE SEQUENCE [LARGE SCALE GENOMIC DNA]</scope>
    <source>
        <strain evidence="6 7">PB189-T1-4</strain>
    </source>
</reference>
<dbReference type="InterPro" id="IPR051453">
    <property type="entry name" value="MBL_Glyoxalase_II"/>
</dbReference>
<dbReference type="SUPFAM" id="SSF56281">
    <property type="entry name" value="Metallo-hydrolase/oxidoreductase"/>
    <property type="match status" value="1"/>
</dbReference>
<evidence type="ECO:0000256" key="3">
    <source>
        <dbReference type="ARBA" id="ARBA00022801"/>
    </source>
</evidence>
<proteinExistence type="predicted"/>
<organism evidence="6 7">
    <name type="scientific">Fannyhessea vaginae PB189-T1-4</name>
    <dbReference type="NCBI Taxonomy" id="866774"/>
    <lineage>
        <taxon>Bacteria</taxon>
        <taxon>Bacillati</taxon>
        <taxon>Actinomycetota</taxon>
        <taxon>Coriobacteriia</taxon>
        <taxon>Coriobacteriales</taxon>
        <taxon>Atopobiaceae</taxon>
        <taxon>Fannyhessea</taxon>
    </lineage>
</organism>
<dbReference type="SMART" id="SM00849">
    <property type="entry name" value="Lactamase_B"/>
    <property type="match status" value="1"/>
</dbReference>
<evidence type="ECO:0000313" key="6">
    <source>
        <dbReference type="EMBL" id="EFL44470.1"/>
    </source>
</evidence>
<dbReference type="EMBL" id="AEDQ01000015">
    <property type="protein sequence ID" value="EFL44470.1"/>
    <property type="molecule type" value="Genomic_DNA"/>
</dbReference>
<dbReference type="Gene3D" id="3.60.15.10">
    <property type="entry name" value="Ribonuclease Z/Hydroxyacylglutathione hydrolase-like"/>
    <property type="match status" value="1"/>
</dbReference>
<keyword evidence="2" id="KW-0479">Metal-binding</keyword>
<evidence type="ECO:0000259" key="5">
    <source>
        <dbReference type="SMART" id="SM00849"/>
    </source>
</evidence>
<sequence>MPQDTQASHDAAQENASLHEPLLELQGFIVGPLQTNCYLYEAQDNGKRVGIIIDPGDQGVEIAQQIPADMEIRYIVATHGHNDHTGGVALLREACGGQYGICQPDEERARHAAGPDDFGYVFEANAPAADFYLTDGMELDLGSASFRVMHVPGHTPGSCIFVGQKKAAGLVFTGDVLFQGSIGRCDLPGGDERTMRTSLKRIITELDPQSHIFPGHGNLSRLYKELASNPFLQDLQ</sequence>
<evidence type="ECO:0000256" key="2">
    <source>
        <dbReference type="ARBA" id="ARBA00022723"/>
    </source>
</evidence>
<feature type="domain" description="Metallo-beta-lactamase" evidence="5">
    <location>
        <begin position="34"/>
        <end position="216"/>
    </location>
</feature>
<keyword evidence="7" id="KW-1185">Reference proteome</keyword>
<evidence type="ECO:0000256" key="1">
    <source>
        <dbReference type="ARBA" id="ARBA00001947"/>
    </source>
</evidence>
<gene>
    <name evidence="6" type="ORF">HMPREF9248_0743</name>
</gene>
<comment type="cofactor">
    <cofactor evidence="1">
        <name>Zn(2+)</name>
        <dbReference type="ChEBI" id="CHEBI:29105"/>
    </cofactor>
</comment>
<dbReference type="RefSeq" id="WP_006303780.1">
    <property type="nucleotide sequence ID" value="NZ_AEDQ01000015.1"/>
</dbReference>
<evidence type="ECO:0000256" key="4">
    <source>
        <dbReference type="ARBA" id="ARBA00022833"/>
    </source>
</evidence>
<accession>A0ABN0B0Y8</accession>
<evidence type="ECO:0000313" key="7">
    <source>
        <dbReference type="Proteomes" id="UP000004431"/>
    </source>
</evidence>
<dbReference type="PANTHER" id="PTHR46233">
    <property type="entry name" value="HYDROXYACYLGLUTATHIONE HYDROLASE GLOC"/>
    <property type="match status" value="1"/>
</dbReference>
<dbReference type="Proteomes" id="UP000004431">
    <property type="component" value="Unassembled WGS sequence"/>
</dbReference>
<dbReference type="PANTHER" id="PTHR46233:SF3">
    <property type="entry name" value="HYDROXYACYLGLUTATHIONE HYDROLASE GLOC"/>
    <property type="match status" value="1"/>
</dbReference>
<keyword evidence="3" id="KW-0378">Hydrolase</keyword>
<comment type="caution">
    <text evidence="6">The sequence shown here is derived from an EMBL/GenBank/DDBJ whole genome shotgun (WGS) entry which is preliminary data.</text>
</comment>
<dbReference type="Pfam" id="PF00753">
    <property type="entry name" value="Lactamase_B"/>
    <property type="match status" value="1"/>
</dbReference>
<dbReference type="InterPro" id="IPR001279">
    <property type="entry name" value="Metallo-B-lactamas"/>
</dbReference>
<name>A0ABN0B0Y8_9ACTN</name>
<keyword evidence="4" id="KW-0862">Zinc</keyword>
<dbReference type="InterPro" id="IPR036866">
    <property type="entry name" value="RibonucZ/Hydroxyglut_hydro"/>
</dbReference>
<protein>
    <submittedName>
        <fullName evidence="6">Metallo-beta-lactamase domain protein</fullName>
    </submittedName>
</protein>